<dbReference type="OMA" id="RENEHIW"/>
<protein>
    <submittedName>
        <fullName evidence="1">Uncharacterized protein</fullName>
    </submittedName>
</protein>
<reference evidence="1 2" key="1">
    <citation type="journal article" date="2011" name="Science">
        <title>The ecoresponsive genome of Daphnia pulex.</title>
        <authorList>
            <person name="Colbourne J.K."/>
            <person name="Pfrender M.E."/>
            <person name="Gilbert D."/>
            <person name="Thomas W.K."/>
            <person name="Tucker A."/>
            <person name="Oakley T.H."/>
            <person name="Tokishita S."/>
            <person name="Aerts A."/>
            <person name="Arnold G.J."/>
            <person name="Basu M.K."/>
            <person name="Bauer D.J."/>
            <person name="Caceres C.E."/>
            <person name="Carmel L."/>
            <person name="Casola C."/>
            <person name="Choi J.H."/>
            <person name="Detter J.C."/>
            <person name="Dong Q."/>
            <person name="Dusheyko S."/>
            <person name="Eads B.D."/>
            <person name="Frohlich T."/>
            <person name="Geiler-Samerotte K.A."/>
            <person name="Gerlach D."/>
            <person name="Hatcher P."/>
            <person name="Jogdeo S."/>
            <person name="Krijgsveld J."/>
            <person name="Kriventseva E.V."/>
            <person name="Kultz D."/>
            <person name="Laforsch C."/>
            <person name="Lindquist E."/>
            <person name="Lopez J."/>
            <person name="Manak J.R."/>
            <person name="Muller J."/>
            <person name="Pangilinan J."/>
            <person name="Patwardhan R.P."/>
            <person name="Pitluck S."/>
            <person name="Pritham E.J."/>
            <person name="Rechtsteiner A."/>
            <person name="Rho M."/>
            <person name="Rogozin I.B."/>
            <person name="Sakarya O."/>
            <person name="Salamov A."/>
            <person name="Schaack S."/>
            <person name="Shapiro H."/>
            <person name="Shiga Y."/>
            <person name="Skalitzky C."/>
            <person name="Smith Z."/>
            <person name="Souvorov A."/>
            <person name="Sung W."/>
            <person name="Tang Z."/>
            <person name="Tsuchiya D."/>
            <person name="Tu H."/>
            <person name="Vos H."/>
            <person name="Wang M."/>
            <person name="Wolf Y.I."/>
            <person name="Yamagata H."/>
            <person name="Yamada T."/>
            <person name="Ye Y."/>
            <person name="Shaw J.R."/>
            <person name="Andrews J."/>
            <person name="Crease T.J."/>
            <person name="Tang H."/>
            <person name="Lucas S.M."/>
            <person name="Robertson H.M."/>
            <person name="Bork P."/>
            <person name="Koonin E.V."/>
            <person name="Zdobnov E.M."/>
            <person name="Grigoriev I.V."/>
            <person name="Lynch M."/>
            <person name="Boore J.L."/>
        </authorList>
    </citation>
    <scope>NUCLEOTIDE SEQUENCE [LARGE SCALE GENOMIC DNA]</scope>
</reference>
<dbReference type="PhylomeDB" id="E9H5B3"/>
<keyword evidence="2" id="KW-1185">Reference proteome</keyword>
<accession>E9H5B3</accession>
<sequence length="154" mass="17812">MAFIEYKKKPETAKLFKDCTPTQNLAKLMNDVFDSLNGRHCKQGITLANMEDRFKPLKAMLKVLDITGQLHRTREKNSNQPMEMFVSTTTLRGMRIVIHSAMILTKEMLDNGYSNVLPGKWNQDPVERFFGIVRKIDDCPTAHSWLHIFRILSL</sequence>
<dbReference type="KEGG" id="dpx:DAPPUDRAFT_253662"/>
<gene>
    <name evidence="1" type="ORF">DAPPUDRAFT_253662</name>
</gene>
<dbReference type="Proteomes" id="UP000000305">
    <property type="component" value="Unassembled WGS sequence"/>
</dbReference>
<proteinExistence type="predicted"/>
<organism evidence="1 2">
    <name type="scientific">Daphnia pulex</name>
    <name type="common">Water flea</name>
    <dbReference type="NCBI Taxonomy" id="6669"/>
    <lineage>
        <taxon>Eukaryota</taxon>
        <taxon>Metazoa</taxon>
        <taxon>Ecdysozoa</taxon>
        <taxon>Arthropoda</taxon>
        <taxon>Crustacea</taxon>
        <taxon>Branchiopoda</taxon>
        <taxon>Diplostraca</taxon>
        <taxon>Cladocera</taxon>
        <taxon>Anomopoda</taxon>
        <taxon>Daphniidae</taxon>
        <taxon>Daphnia</taxon>
    </lineage>
</organism>
<evidence type="ECO:0000313" key="2">
    <source>
        <dbReference type="Proteomes" id="UP000000305"/>
    </source>
</evidence>
<evidence type="ECO:0000313" key="1">
    <source>
        <dbReference type="EMBL" id="EFX73101.1"/>
    </source>
</evidence>
<dbReference type="InParanoid" id="E9H5B3"/>
<name>E9H5B3_DAPPU</name>
<dbReference type="OrthoDB" id="6374543at2759"/>
<dbReference type="AlphaFoldDB" id="E9H5B3"/>
<dbReference type="HOGENOM" id="CLU_1706052_0_0_1"/>
<dbReference type="EMBL" id="GL732593">
    <property type="protein sequence ID" value="EFX73101.1"/>
    <property type="molecule type" value="Genomic_DNA"/>
</dbReference>